<keyword evidence="7" id="KW-1185">Reference proteome</keyword>
<dbReference type="InterPro" id="IPR014136">
    <property type="entry name" value="TraA_Ti"/>
</dbReference>
<feature type="coiled-coil region" evidence="3">
    <location>
        <begin position="559"/>
        <end position="586"/>
    </location>
</feature>
<dbReference type="Pfam" id="PF13604">
    <property type="entry name" value="AAA_30"/>
    <property type="match status" value="1"/>
</dbReference>
<evidence type="ECO:0000256" key="2">
    <source>
        <dbReference type="ARBA" id="ARBA00022971"/>
    </source>
</evidence>
<comment type="caution">
    <text evidence="6">The sequence shown here is derived from an EMBL/GenBank/DDBJ whole genome shotgun (WGS) entry which is preliminary data.</text>
</comment>
<feature type="domain" description="MobA/MobL protein" evidence="5">
    <location>
        <begin position="17"/>
        <end position="216"/>
    </location>
</feature>
<dbReference type="Pfam" id="PF03389">
    <property type="entry name" value="MobA_MobL"/>
    <property type="match status" value="1"/>
</dbReference>
<sequence length="1043" mass="113888">MAIYHLHAKVISRATGRSAVAAAAYRSASELADERLERSHDFTNKSGVVHSEILLPHGAPARLLDRATLWNEVERIEKRKDAQLARELEFSIPREMAKDEGIRLARDFVQEQFVDRGMAADLNVHWDIGADGQAKPHAHVMLATRAVGPDGFGQKARDWNRTALLETWRERWASLTNERLLALDLDLRIDHRTYAAQGIMLEPQNKIGPAGARREDRAEAAERADEHEAIARRNGDRIIAEPERVLVALTHQQSTFTRQDLARFVDRHTADADQFTTAMAVVEASPELVRVGLDGRGRARFSTREMLGVEQRLEATSYALAERAGHQVGGSIRGRALARAERVLGDEQRAAFEHVTVGADIAVVVGYAGTGKSTMLGVARAAWEGAGYRVRGAALSGIAAEGLETGSGIESRTLASLEHGWARGRDALTDRDVLLVDEAGMVGSRQMERVLSAAKAAGAKVVLIGDAEQLQAIEAGAAFRMVAERVGSAEITTVVRQREDWQKQATRELATGRTAAALSRYEAAGTVRKHATQEAAQSGLVAAWNAVRQQSPQVTQIMLAHRRVDVRALNEEARALRREAGELGADHRLMTERGARDFAEGDRIYFLKNERSLGVKNGTLGTVEQIKGDGDGASLVVRIDGTSSANGQGTGRALSFNMEDYAEIDHGYAATLHKSQGITVDRAHVLATTGLDRHMAYVGLSRHRESVTLHWSPDEMGSRAGLDTRLGRERLKDTSLDYAPAGRTFEERESQWKSHDSDPAAIAHGYAERRGLVSAADIAAREHAERQSEAQFAEAEAVHQVGPAPVPRRSKFAGLKLNAEPLTRAPLSQAPHGREQSSAARVASREPVESALSRAVGRFAEAVEDARVMVREQLPVLPHQQAAMDAGIDAILTAGHLLSRADVVGTFNTRTELITPAAENCSGRAAAIAAIEETRDERAALEKQAHDVVRHWAAVEKRYDQAGAAYEWDAQRQVGSELVAFAKDLKRHSQMERLLQERGPEFGIAEGSRLDRVVQAKDLDRVLAREIGIDHGPRHGRGMSLGM</sequence>
<dbReference type="AlphaFoldDB" id="A0A964E6V0"/>
<dbReference type="CDD" id="cd18809">
    <property type="entry name" value="SF1_C_RecD"/>
    <property type="match status" value="1"/>
</dbReference>
<proteinExistence type="inferred from homology"/>
<dbReference type="InterPro" id="IPR027417">
    <property type="entry name" value="P-loop_NTPase"/>
</dbReference>
<evidence type="ECO:0000256" key="3">
    <source>
        <dbReference type="SAM" id="Coils"/>
    </source>
</evidence>
<keyword evidence="2" id="KW-0184">Conjugation</keyword>
<dbReference type="CDD" id="cd17933">
    <property type="entry name" value="DEXSc_RecD-like"/>
    <property type="match status" value="1"/>
</dbReference>
<reference evidence="6 7" key="1">
    <citation type="journal article" date="2021" name="Microorganisms">
        <title>Acidisoma silvae sp. nov. and Acidisomacellulosilytica sp. nov., Two Acidophilic Bacteria Isolated from Decaying Wood, Hydrolyzing Cellulose and Producing Poly-3-hydroxybutyrate.</title>
        <authorList>
            <person name="Mieszkin S."/>
            <person name="Pouder E."/>
            <person name="Uroz S."/>
            <person name="Simon-Colin C."/>
            <person name="Alain K."/>
        </authorList>
    </citation>
    <scope>NUCLEOTIDE SEQUENCE [LARGE SCALE GENOMIC DNA]</scope>
    <source>
        <strain evidence="6 7">HW T5.17</strain>
    </source>
</reference>
<comment type="similarity">
    <text evidence="1">Belongs to the MobA/MobL family.</text>
</comment>
<protein>
    <submittedName>
        <fullName evidence="6">Ti-type conjugative transfer relaxase TraA</fullName>
    </submittedName>
</protein>
<dbReference type="RefSeq" id="WP_227310703.1">
    <property type="nucleotide sequence ID" value="NZ_JAESVA010000019.1"/>
</dbReference>
<evidence type="ECO:0000259" key="5">
    <source>
        <dbReference type="Pfam" id="PF03389"/>
    </source>
</evidence>
<evidence type="ECO:0000256" key="1">
    <source>
        <dbReference type="ARBA" id="ARBA00010873"/>
    </source>
</evidence>
<name>A0A964E6V0_9PROT</name>
<dbReference type="Gene3D" id="3.30.930.30">
    <property type="match status" value="1"/>
</dbReference>
<organism evidence="6 7">
    <name type="scientific">Acidisoma cellulosilyticum</name>
    <dbReference type="NCBI Taxonomy" id="2802395"/>
    <lineage>
        <taxon>Bacteria</taxon>
        <taxon>Pseudomonadati</taxon>
        <taxon>Pseudomonadota</taxon>
        <taxon>Alphaproteobacteria</taxon>
        <taxon>Acetobacterales</taxon>
        <taxon>Acidocellaceae</taxon>
        <taxon>Acidisoma</taxon>
    </lineage>
</organism>
<dbReference type="NCBIfam" id="TIGR02768">
    <property type="entry name" value="TraA_Ti"/>
    <property type="match status" value="1"/>
</dbReference>
<dbReference type="Proteomes" id="UP000721844">
    <property type="component" value="Unassembled WGS sequence"/>
</dbReference>
<evidence type="ECO:0000313" key="7">
    <source>
        <dbReference type="Proteomes" id="UP000721844"/>
    </source>
</evidence>
<evidence type="ECO:0000256" key="4">
    <source>
        <dbReference type="SAM" id="MobiDB-lite"/>
    </source>
</evidence>
<dbReference type="Gene3D" id="3.40.50.300">
    <property type="entry name" value="P-loop containing nucleotide triphosphate hydrolases"/>
    <property type="match status" value="2"/>
</dbReference>
<dbReference type="NCBIfam" id="NF010464">
    <property type="entry name" value="PRK13889.1"/>
    <property type="match status" value="1"/>
</dbReference>
<dbReference type="EMBL" id="JAESVA010000019">
    <property type="protein sequence ID" value="MCB8883964.1"/>
    <property type="molecule type" value="Genomic_DNA"/>
</dbReference>
<dbReference type="InterPro" id="IPR005053">
    <property type="entry name" value="MobA_MobL"/>
</dbReference>
<keyword evidence="3" id="KW-0175">Coiled coil</keyword>
<feature type="region of interest" description="Disordered" evidence="4">
    <location>
        <begin position="823"/>
        <end position="846"/>
    </location>
</feature>
<evidence type="ECO:0000313" key="6">
    <source>
        <dbReference type="EMBL" id="MCB8883964.1"/>
    </source>
</evidence>
<dbReference type="Gene3D" id="2.30.30.940">
    <property type="match status" value="1"/>
</dbReference>
<dbReference type="NCBIfam" id="NF041496">
    <property type="entry name" value="MobQ"/>
    <property type="match status" value="1"/>
</dbReference>
<feature type="coiled-coil region" evidence="3">
    <location>
        <begin position="924"/>
        <end position="951"/>
    </location>
</feature>
<dbReference type="SUPFAM" id="SSF52540">
    <property type="entry name" value="P-loop containing nucleoside triphosphate hydrolases"/>
    <property type="match status" value="2"/>
</dbReference>
<accession>A0A964E6V0</accession>
<gene>
    <name evidence="6" type="primary">traA</name>
    <name evidence="6" type="ORF">ACELLULO517_27225</name>
</gene>